<dbReference type="InterPro" id="IPR016140">
    <property type="entry name" value="Bifunc_inhib/LTP/seed_store"/>
</dbReference>
<feature type="signal peptide" evidence="2">
    <location>
        <begin position="1"/>
        <end position="23"/>
    </location>
</feature>
<feature type="domain" description="Bifunctional inhibitor/plant lipid transfer protein/seed storage helical" evidence="3">
    <location>
        <begin position="88"/>
        <end position="183"/>
    </location>
</feature>
<dbReference type="Gene3D" id="1.10.110.10">
    <property type="entry name" value="Plant lipid-transfer and hydrophobic proteins"/>
    <property type="match status" value="1"/>
</dbReference>
<evidence type="ECO:0000256" key="1">
    <source>
        <dbReference type="SAM" id="MobiDB-lite"/>
    </source>
</evidence>
<dbReference type="Proteomes" id="UP001341281">
    <property type="component" value="Chromosome 04"/>
</dbReference>
<dbReference type="EMBL" id="CP144748">
    <property type="protein sequence ID" value="WVZ72112.1"/>
    <property type="molecule type" value="Genomic_DNA"/>
</dbReference>
<dbReference type="SUPFAM" id="SSF47699">
    <property type="entry name" value="Bifunctional inhibitor/lipid-transfer protein/seed storage 2S albumin"/>
    <property type="match status" value="1"/>
</dbReference>
<feature type="compositionally biased region" description="Pro residues" evidence="1">
    <location>
        <begin position="40"/>
        <end position="59"/>
    </location>
</feature>
<evidence type="ECO:0000313" key="5">
    <source>
        <dbReference type="Proteomes" id="UP001341281"/>
    </source>
</evidence>
<protein>
    <recommendedName>
        <fullName evidence="3">Bifunctional inhibitor/plant lipid transfer protein/seed storage helical domain-containing protein</fullName>
    </recommendedName>
</protein>
<dbReference type="Pfam" id="PF14368">
    <property type="entry name" value="LTP_2"/>
    <property type="match status" value="1"/>
</dbReference>
<organism evidence="4 5">
    <name type="scientific">Paspalum notatum var. saurae</name>
    <dbReference type="NCBI Taxonomy" id="547442"/>
    <lineage>
        <taxon>Eukaryota</taxon>
        <taxon>Viridiplantae</taxon>
        <taxon>Streptophyta</taxon>
        <taxon>Embryophyta</taxon>
        <taxon>Tracheophyta</taxon>
        <taxon>Spermatophyta</taxon>
        <taxon>Magnoliopsida</taxon>
        <taxon>Liliopsida</taxon>
        <taxon>Poales</taxon>
        <taxon>Poaceae</taxon>
        <taxon>PACMAD clade</taxon>
        <taxon>Panicoideae</taxon>
        <taxon>Andropogonodae</taxon>
        <taxon>Paspaleae</taxon>
        <taxon>Paspalinae</taxon>
        <taxon>Paspalum</taxon>
    </lineage>
</organism>
<feature type="chain" id="PRO_5042960139" description="Bifunctional inhibitor/plant lipid transfer protein/seed storage helical domain-containing protein" evidence="2">
    <location>
        <begin position="24"/>
        <end position="190"/>
    </location>
</feature>
<dbReference type="InterPro" id="IPR036312">
    <property type="entry name" value="Bifun_inhib/LTP/seed_sf"/>
</dbReference>
<evidence type="ECO:0000256" key="2">
    <source>
        <dbReference type="SAM" id="SignalP"/>
    </source>
</evidence>
<sequence>MSPSTVYLAAGVVMLVLVSRSGGDPQEELDFRHHAHPMHHPPPPPPPPPSRPLPPPPPPPHRRRCNHSFVPEGTSLLSTDDSDCIPGPVAGEWCVAPLAALTPCTGFATRAEEEAAPAPGDDCCLGLTTFLARAAAAGRAGDNILGCVCPVIVGEVNTALPRPVDPVRLMRIPIACRVTLPAHLMHLCFG</sequence>
<dbReference type="AlphaFoldDB" id="A0AAQ3TH77"/>
<keyword evidence="2" id="KW-0732">Signal</keyword>
<evidence type="ECO:0000313" key="4">
    <source>
        <dbReference type="EMBL" id="WVZ72112.1"/>
    </source>
</evidence>
<evidence type="ECO:0000259" key="3">
    <source>
        <dbReference type="Pfam" id="PF14368"/>
    </source>
</evidence>
<proteinExistence type="predicted"/>
<accession>A0AAQ3TH77</accession>
<keyword evidence="5" id="KW-1185">Reference proteome</keyword>
<gene>
    <name evidence="4" type="ORF">U9M48_020623</name>
</gene>
<name>A0AAQ3TH77_PASNO</name>
<reference evidence="4 5" key="1">
    <citation type="submission" date="2024-02" db="EMBL/GenBank/DDBJ databases">
        <title>High-quality chromosome-scale genome assembly of Pensacola bahiagrass (Paspalum notatum Flugge var. saurae).</title>
        <authorList>
            <person name="Vega J.M."/>
            <person name="Podio M."/>
            <person name="Orjuela J."/>
            <person name="Siena L.A."/>
            <person name="Pessino S.C."/>
            <person name="Combes M.C."/>
            <person name="Mariac C."/>
            <person name="Albertini E."/>
            <person name="Pupilli F."/>
            <person name="Ortiz J.P.A."/>
            <person name="Leblanc O."/>
        </authorList>
    </citation>
    <scope>NUCLEOTIDE SEQUENCE [LARGE SCALE GENOMIC DNA]</scope>
    <source>
        <strain evidence="4">R1</strain>
        <tissue evidence="4">Leaf</tissue>
    </source>
</reference>
<feature type="region of interest" description="Disordered" evidence="1">
    <location>
        <begin position="25"/>
        <end position="72"/>
    </location>
</feature>